<accession>A0A7C5WZS7</accession>
<gene>
    <name evidence="2" type="ORF">ENN04_00530</name>
</gene>
<keyword evidence="1" id="KW-0812">Transmembrane</keyword>
<evidence type="ECO:0008006" key="3">
    <source>
        <dbReference type="Google" id="ProtNLM"/>
    </source>
</evidence>
<reference evidence="2" key="1">
    <citation type="journal article" date="2020" name="mSystems">
        <title>Genome- and Community-Level Interaction Insights into Carbon Utilization and Element Cycling Functions of Hydrothermarchaeota in Hydrothermal Sediment.</title>
        <authorList>
            <person name="Zhou Z."/>
            <person name="Liu Y."/>
            <person name="Xu W."/>
            <person name="Pan J."/>
            <person name="Luo Z.H."/>
            <person name="Li M."/>
        </authorList>
    </citation>
    <scope>NUCLEOTIDE SEQUENCE [LARGE SCALE GENOMIC DNA]</scope>
    <source>
        <strain evidence="2">SpSt-114</strain>
    </source>
</reference>
<dbReference type="AlphaFoldDB" id="A0A7C5WZS7"/>
<proteinExistence type="predicted"/>
<feature type="transmembrane region" description="Helical" evidence="1">
    <location>
        <begin position="12"/>
        <end position="31"/>
    </location>
</feature>
<dbReference type="EMBL" id="DSAC01000007">
    <property type="protein sequence ID" value="HHO73115.1"/>
    <property type="molecule type" value="Genomic_DNA"/>
</dbReference>
<evidence type="ECO:0000256" key="1">
    <source>
        <dbReference type="SAM" id="Phobius"/>
    </source>
</evidence>
<sequence length="135" mass="15925">MKELYFKRARQFFFATLGFVSLVFFACLPLYPYFKLPLHPNLVLGMLTFNLILGVIFIPLALFLRKRLFPIKMEEPYWSQRATTRYFWLYFLAGIPFAFSFLAFIVFASLALLIEGYLLTVFGLILLRPREEDLT</sequence>
<protein>
    <recommendedName>
        <fullName evidence="3">MFS transporter</fullName>
    </recommendedName>
</protein>
<feature type="transmembrane region" description="Helical" evidence="1">
    <location>
        <begin position="110"/>
        <end position="127"/>
    </location>
</feature>
<keyword evidence="1" id="KW-1133">Transmembrane helix</keyword>
<keyword evidence="1" id="KW-0472">Membrane</keyword>
<comment type="caution">
    <text evidence="2">The sequence shown here is derived from an EMBL/GenBank/DDBJ whole genome shotgun (WGS) entry which is preliminary data.</text>
</comment>
<feature type="transmembrane region" description="Helical" evidence="1">
    <location>
        <begin position="43"/>
        <end position="64"/>
    </location>
</feature>
<dbReference type="PROSITE" id="PS51257">
    <property type="entry name" value="PROKAR_LIPOPROTEIN"/>
    <property type="match status" value="1"/>
</dbReference>
<evidence type="ECO:0000313" key="2">
    <source>
        <dbReference type="EMBL" id="HHO73115.1"/>
    </source>
</evidence>
<feature type="transmembrane region" description="Helical" evidence="1">
    <location>
        <begin position="85"/>
        <end position="104"/>
    </location>
</feature>
<organism evidence="2">
    <name type="scientific">Thermocrinis ruber</name>
    <dbReference type="NCBI Taxonomy" id="75906"/>
    <lineage>
        <taxon>Bacteria</taxon>
        <taxon>Pseudomonadati</taxon>
        <taxon>Aquificota</taxon>
        <taxon>Aquificia</taxon>
        <taxon>Aquificales</taxon>
        <taxon>Aquificaceae</taxon>
        <taxon>Thermocrinis</taxon>
    </lineage>
</organism>
<name>A0A7C5WZS7_9AQUI</name>